<dbReference type="EMBL" id="REGN01004297">
    <property type="protein sequence ID" value="RNA18180.1"/>
    <property type="molecule type" value="Genomic_DNA"/>
</dbReference>
<evidence type="ECO:0000313" key="1">
    <source>
        <dbReference type="EMBL" id="RNA18180.1"/>
    </source>
</evidence>
<comment type="caution">
    <text evidence="1">The sequence shown here is derived from an EMBL/GenBank/DDBJ whole genome shotgun (WGS) entry which is preliminary data.</text>
</comment>
<dbReference type="Proteomes" id="UP000276133">
    <property type="component" value="Unassembled WGS sequence"/>
</dbReference>
<proteinExistence type="predicted"/>
<evidence type="ECO:0000313" key="2">
    <source>
        <dbReference type="Proteomes" id="UP000276133"/>
    </source>
</evidence>
<reference evidence="1 2" key="1">
    <citation type="journal article" date="2018" name="Sci. Rep.">
        <title>Genomic signatures of local adaptation to the degree of environmental predictability in rotifers.</title>
        <authorList>
            <person name="Franch-Gras L."/>
            <person name="Hahn C."/>
            <person name="Garcia-Roger E.M."/>
            <person name="Carmona M.J."/>
            <person name="Serra M."/>
            <person name="Gomez A."/>
        </authorList>
    </citation>
    <scope>NUCLEOTIDE SEQUENCE [LARGE SCALE GENOMIC DNA]</scope>
    <source>
        <strain evidence="1">HYR1</strain>
    </source>
</reference>
<organism evidence="1 2">
    <name type="scientific">Brachionus plicatilis</name>
    <name type="common">Marine rotifer</name>
    <name type="synonym">Brachionus muelleri</name>
    <dbReference type="NCBI Taxonomy" id="10195"/>
    <lineage>
        <taxon>Eukaryota</taxon>
        <taxon>Metazoa</taxon>
        <taxon>Spiralia</taxon>
        <taxon>Gnathifera</taxon>
        <taxon>Rotifera</taxon>
        <taxon>Eurotatoria</taxon>
        <taxon>Monogononta</taxon>
        <taxon>Pseudotrocha</taxon>
        <taxon>Ploima</taxon>
        <taxon>Brachionidae</taxon>
        <taxon>Brachionus</taxon>
    </lineage>
</organism>
<gene>
    <name evidence="1" type="ORF">BpHYR1_032575</name>
</gene>
<accession>A0A3M7R3L4</accession>
<dbReference type="AlphaFoldDB" id="A0A3M7R3L4"/>
<name>A0A3M7R3L4_BRAPC</name>
<protein>
    <submittedName>
        <fullName evidence="1">Uncharacterized protein</fullName>
    </submittedName>
</protein>
<sequence length="81" mass="9120">MNFVTPLTISLTNNGPPESPWHVSFPPENSPAQICLFQSFSKKGDTFEHTELERTFCKMFDLSPDMDTEPQPMVQAGIFAI</sequence>
<keyword evidence="2" id="KW-1185">Reference proteome</keyword>